<evidence type="ECO:0000259" key="1">
    <source>
        <dbReference type="PROSITE" id="PS51750"/>
    </source>
</evidence>
<dbReference type="SMART" id="SM01040">
    <property type="entry name" value="Bro-N"/>
    <property type="match status" value="1"/>
</dbReference>
<gene>
    <name evidence="2" type="ORF">BC670_1565</name>
</gene>
<dbReference type="Proteomes" id="UP000320773">
    <property type="component" value="Unassembled WGS sequence"/>
</dbReference>
<proteinExistence type="predicted"/>
<dbReference type="PANTHER" id="PTHR36180">
    <property type="entry name" value="DNA-BINDING PROTEIN-RELATED-RELATED"/>
    <property type="match status" value="1"/>
</dbReference>
<dbReference type="Pfam" id="PF02498">
    <property type="entry name" value="Bro-N"/>
    <property type="match status" value="1"/>
</dbReference>
<dbReference type="EMBL" id="VFPJ01000001">
    <property type="protein sequence ID" value="TQM40662.1"/>
    <property type="molecule type" value="Genomic_DNA"/>
</dbReference>
<evidence type="ECO:0000313" key="2">
    <source>
        <dbReference type="EMBL" id="TQM40662.1"/>
    </source>
</evidence>
<dbReference type="PROSITE" id="PS51750">
    <property type="entry name" value="BRO_N"/>
    <property type="match status" value="1"/>
</dbReference>
<dbReference type="PANTHER" id="PTHR36180:SF2">
    <property type="entry name" value="BRO FAMILY PROTEIN"/>
    <property type="match status" value="1"/>
</dbReference>
<feature type="domain" description="Bro-N" evidence="1">
    <location>
        <begin position="1"/>
        <end position="103"/>
    </location>
</feature>
<protein>
    <submittedName>
        <fullName evidence="2">BRO family protein</fullName>
    </submittedName>
</protein>
<evidence type="ECO:0000313" key="3">
    <source>
        <dbReference type="Proteomes" id="UP000320773"/>
    </source>
</evidence>
<reference evidence="2 3" key="1">
    <citation type="submission" date="2019-06" db="EMBL/GenBank/DDBJ databases">
        <title>Genomic Encyclopedia of Archaeal and Bacterial Type Strains, Phase II (KMG-II): from individual species to whole genera.</title>
        <authorList>
            <person name="Goeker M."/>
        </authorList>
    </citation>
    <scope>NUCLEOTIDE SEQUENCE [LARGE SCALE GENOMIC DNA]</scope>
    <source>
        <strain evidence="2 3">DSM 24789</strain>
    </source>
</reference>
<comment type="caution">
    <text evidence="2">The sequence shown here is derived from an EMBL/GenBank/DDBJ whole genome shotgun (WGS) entry which is preliminary data.</text>
</comment>
<sequence length="167" mass="19229">MQKTNFNGHDVRFEIIENEVWFLAVDLQPITGHTNLREAIRMTLDLDEVREISVQDKKGSVRPHKIISESGFYKLVFNSKLPLAKEFTKYVTKVILPQIRKTGTFGNNQLQANVTALQLGEQKVDNLSKQIALLNKERRYEKMNNDKIKIFDVFKTNDAGHTNGLIQ</sequence>
<name>A0A543G3J6_9FLAO</name>
<organism evidence="2 3">
    <name type="scientific">Flavobacterium branchiophilum</name>
    <dbReference type="NCBI Taxonomy" id="55197"/>
    <lineage>
        <taxon>Bacteria</taxon>
        <taxon>Pseudomonadati</taxon>
        <taxon>Bacteroidota</taxon>
        <taxon>Flavobacteriia</taxon>
        <taxon>Flavobacteriales</taxon>
        <taxon>Flavobacteriaceae</taxon>
        <taxon>Flavobacterium</taxon>
    </lineage>
</organism>
<dbReference type="RefSeq" id="WP_089081414.1">
    <property type="nucleotide sequence ID" value="NZ_VFPJ01000001.1"/>
</dbReference>
<accession>A0A543G3J6</accession>
<dbReference type="InterPro" id="IPR003497">
    <property type="entry name" value="BRO_N_domain"/>
</dbReference>
<dbReference type="AlphaFoldDB" id="A0A543G3J6"/>